<evidence type="ECO:0000256" key="1">
    <source>
        <dbReference type="ARBA" id="ARBA00022737"/>
    </source>
</evidence>
<name>A0ABR2HRU8_9PEZI</name>
<keyword evidence="2" id="KW-0040">ANK repeat</keyword>
<sequence length="475" mass="53225">MLLEVSKSLGPRDISSLCRCSKVLLEFWRKTLYESNVRNGQSSAVSLAIKSLKRIPTTKDLEFALGTINHSVQAKADLEMKHPVDLPDSSPLLQSRNRVKHFLPPLFMSIALDQTKVSKRLIEAGAPLVLSNPLNTALHHAAYHGSTAMVEYILKERLIDIHMENNFGYTAIFSAVVGNRPTKKLIQLLFKHGADVNKTITRVDRDLESPLSIACDRGKWMIAELLLVLGAPTRIPDCSDVRSMPRGLSPYSRTALTAAVLPATNPSTDAKSRYARRRIILELLKSGEDPNQRYNHRGPMPRTSCLLFALACQGRYWEAEMLLESDNLEIDTPTSDGQTTLSWALSPHHGAPDFAALLLCKGAAIPQRRVEEILKLTQEVCNNTNMRTVAGVLSENRLLARCFQVLYTHCLSGLREQQSEIANAFVQNAPAFIVDLVIKKNQYCAHLENQNLEDALHQSTMHQPLESKRKRRRLR</sequence>
<comment type="caution">
    <text evidence="3">The sequence shown here is derived from an EMBL/GenBank/DDBJ whole genome shotgun (WGS) entry which is preliminary data.</text>
</comment>
<keyword evidence="1" id="KW-0677">Repeat</keyword>
<evidence type="ECO:0000313" key="3">
    <source>
        <dbReference type="EMBL" id="KAK8851771.1"/>
    </source>
</evidence>
<dbReference type="Proteomes" id="UP001390339">
    <property type="component" value="Unassembled WGS sequence"/>
</dbReference>
<dbReference type="Pfam" id="PF12796">
    <property type="entry name" value="Ank_2"/>
    <property type="match status" value="1"/>
</dbReference>
<dbReference type="SUPFAM" id="SSF48403">
    <property type="entry name" value="Ankyrin repeat"/>
    <property type="match status" value="1"/>
</dbReference>
<evidence type="ECO:0000313" key="4">
    <source>
        <dbReference type="Proteomes" id="UP001390339"/>
    </source>
</evidence>
<dbReference type="PANTHER" id="PTHR24198:SF165">
    <property type="entry name" value="ANKYRIN REPEAT-CONTAINING PROTEIN-RELATED"/>
    <property type="match status" value="1"/>
</dbReference>
<organism evidence="3 4">
    <name type="scientific">Apiospora arundinis</name>
    <dbReference type="NCBI Taxonomy" id="335852"/>
    <lineage>
        <taxon>Eukaryota</taxon>
        <taxon>Fungi</taxon>
        <taxon>Dikarya</taxon>
        <taxon>Ascomycota</taxon>
        <taxon>Pezizomycotina</taxon>
        <taxon>Sordariomycetes</taxon>
        <taxon>Xylariomycetidae</taxon>
        <taxon>Amphisphaeriales</taxon>
        <taxon>Apiosporaceae</taxon>
        <taxon>Apiospora</taxon>
    </lineage>
</organism>
<dbReference type="PANTHER" id="PTHR24198">
    <property type="entry name" value="ANKYRIN REPEAT AND PROTEIN KINASE DOMAIN-CONTAINING PROTEIN"/>
    <property type="match status" value="1"/>
</dbReference>
<proteinExistence type="predicted"/>
<evidence type="ECO:0000256" key="2">
    <source>
        <dbReference type="ARBA" id="ARBA00023043"/>
    </source>
</evidence>
<dbReference type="Gene3D" id="1.25.40.20">
    <property type="entry name" value="Ankyrin repeat-containing domain"/>
    <property type="match status" value="1"/>
</dbReference>
<dbReference type="InterPro" id="IPR036770">
    <property type="entry name" value="Ankyrin_rpt-contain_sf"/>
</dbReference>
<protein>
    <submittedName>
        <fullName evidence="3">Ankyrin repeat domain-containing protein</fullName>
    </submittedName>
</protein>
<dbReference type="InterPro" id="IPR002110">
    <property type="entry name" value="Ankyrin_rpt"/>
</dbReference>
<dbReference type="EMBL" id="JAPCWZ010000009">
    <property type="protein sequence ID" value="KAK8851771.1"/>
    <property type="molecule type" value="Genomic_DNA"/>
</dbReference>
<accession>A0ABR2HRU8</accession>
<reference evidence="3 4" key="1">
    <citation type="journal article" date="2024" name="IMA Fungus">
        <title>Apiospora arundinis, a panoply of carbohydrate-active enzymes and secondary metabolites.</title>
        <authorList>
            <person name="Sorensen T."/>
            <person name="Petersen C."/>
            <person name="Muurmann A.T."/>
            <person name="Christiansen J.V."/>
            <person name="Brundto M.L."/>
            <person name="Overgaard C.K."/>
            <person name="Boysen A.T."/>
            <person name="Wollenberg R.D."/>
            <person name="Larsen T.O."/>
            <person name="Sorensen J.L."/>
            <person name="Nielsen K.L."/>
            <person name="Sondergaard T.E."/>
        </authorList>
    </citation>
    <scope>NUCLEOTIDE SEQUENCE [LARGE SCALE GENOMIC DNA]</scope>
    <source>
        <strain evidence="3 4">AAU 773</strain>
    </source>
</reference>
<keyword evidence="4" id="KW-1185">Reference proteome</keyword>
<gene>
    <name evidence="3" type="ORF">PGQ11_014250</name>
</gene>
<dbReference type="SMART" id="SM00248">
    <property type="entry name" value="ANK"/>
    <property type="match status" value="6"/>
</dbReference>